<keyword evidence="2" id="KW-0472">Membrane</keyword>
<evidence type="ECO:0000313" key="4">
    <source>
        <dbReference type="Proteomes" id="UP000239434"/>
    </source>
</evidence>
<dbReference type="AlphaFoldDB" id="A0A2S9IT62"/>
<dbReference type="EMBL" id="PVBR01000006">
    <property type="protein sequence ID" value="PRD43715.1"/>
    <property type="molecule type" value="Genomic_DNA"/>
</dbReference>
<evidence type="ECO:0008006" key="5">
    <source>
        <dbReference type="Google" id="ProtNLM"/>
    </source>
</evidence>
<dbReference type="Proteomes" id="UP000239434">
    <property type="component" value="Unassembled WGS sequence"/>
</dbReference>
<evidence type="ECO:0000256" key="2">
    <source>
        <dbReference type="SAM" id="Phobius"/>
    </source>
</evidence>
<evidence type="ECO:0000313" key="3">
    <source>
        <dbReference type="EMBL" id="PRD43715.1"/>
    </source>
</evidence>
<keyword evidence="4" id="KW-1185">Reference proteome</keyword>
<evidence type="ECO:0000256" key="1">
    <source>
        <dbReference type="SAM" id="MobiDB-lite"/>
    </source>
</evidence>
<keyword evidence="2" id="KW-1133">Transmembrane helix</keyword>
<comment type="caution">
    <text evidence="3">The sequence shown here is derived from an EMBL/GenBank/DDBJ whole genome shotgun (WGS) entry which is preliminary data.</text>
</comment>
<name>A0A2S9IT62_9HYPH</name>
<keyword evidence="2" id="KW-0812">Transmembrane</keyword>
<protein>
    <recommendedName>
        <fullName evidence="5">DUF2749 domain-containing protein</fullName>
    </recommendedName>
</protein>
<feature type="region of interest" description="Disordered" evidence="1">
    <location>
        <begin position="34"/>
        <end position="63"/>
    </location>
</feature>
<feature type="transmembrane region" description="Helical" evidence="2">
    <location>
        <begin position="5"/>
        <end position="24"/>
    </location>
</feature>
<reference evidence="3 4" key="1">
    <citation type="submission" date="2018-02" db="EMBL/GenBank/DDBJ databases">
        <title>The draft genome of Phyllobacterium sp. 1N-3.</title>
        <authorList>
            <person name="Liu L."/>
            <person name="Li L."/>
            <person name="Zhang X."/>
            <person name="Wang T."/>
            <person name="Liang L."/>
        </authorList>
    </citation>
    <scope>NUCLEOTIDE SEQUENCE [LARGE SCALE GENOMIC DNA]</scope>
    <source>
        <strain evidence="3 4">1N-3</strain>
    </source>
</reference>
<proteinExistence type="predicted"/>
<sequence length="63" mass="6914">MNRNLLVFIALAFVVAISVVIWLIRDVPLPYTPAPQAPARQPLDTTGGQQMQPRWSDPAGEGE</sequence>
<organism evidence="3 4">
    <name type="scientific">Phyllobacterium phragmitis</name>
    <dbReference type="NCBI Taxonomy" id="2670329"/>
    <lineage>
        <taxon>Bacteria</taxon>
        <taxon>Pseudomonadati</taxon>
        <taxon>Pseudomonadota</taxon>
        <taxon>Alphaproteobacteria</taxon>
        <taxon>Hyphomicrobiales</taxon>
        <taxon>Phyllobacteriaceae</taxon>
        <taxon>Phyllobacterium</taxon>
    </lineage>
</organism>
<feature type="compositionally biased region" description="Polar residues" evidence="1">
    <location>
        <begin position="43"/>
        <end position="53"/>
    </location>
</feature>
<gene>
    <name evidence="3" type="ORF">C5748_10740</name>
</gene>
<accession>A0A2S9IT62</accession>